<organism evidence="1 2">
    <name type="scientific">Teichococcus rhizosphaerae</name>
    <dbReference type="NCBI Taxonomy" id="1335062"/>
    <lineage>
        <taxon>Bacteria</taxon>
        <taxon>Pseudomonadati</taxon>
        <taxon>Pseudomonadota</taxon>
        <taxon>Alphaproteobacteria</taxon>
        <taxon>Acetobacterales</taxon>
        <taxon>Roseomonadaceae</taxon>
        <taxon>Roseomonas</taxon>
    </lineage>
</organism>
<evidence type="ECO:0000313" key="2">
    <source>
        <dbReference type="Proteomes" id="UP000223527"/>
    </source>
</evidence>
<dbReference type="EMBL" id="PDNU01000086">
    <property type="protein sequence ID" value="PHK92918.1"/>
    <property type="molecule type" value="Genomic_DNA"/>
</dbReference>
<name>A0A2C6ZYN0_9PROT</name>
<protein>
    <submittedName>
        <fullName evidence="1">Phage tail protein</fullName>
    </submittedName>
</protein>
<dbReference type="InterPro" id="IPR052042">
    <property type="entry name" value="Tail_sheath_structural"/>
</dbReference>
<dbReference type="AlphaFoldDB" id="A0A2C6ZYN0"/>
<reference evidence="1 2" key="1">
    <citation type="submission" date="2017-10" db="EMBL/GenBank/DDBJ databases">
        <authorList>
            <person name="Banno H."/>
            <person name="Chua N.-H."/>
        </authorList>
    </citation>
    <scope>NUCLEOTIDE SEQUENCE [LARGE SCALE GENOMIC DNA]</scope>
    <source>
        <strain evidence="1 2">YW11</strain>
    </source>
</reference>
<dbReference type="Proteomes" id="UP000223527">
    <property type="component" value="Unassembled WGS sequence"/>
</dbReference>
<comment type="caution">
    <text evidence="1">The sequence shown here is derived from an EMBL/GenBank/DDBJ whole genome shotgun (WGS) entry which is preliminary data.</text>
</comment>
<dbReference type="PANTHER" id="PTHR35861">
    <property type="match status" value="1"/>
</dbReference>
<evidence type="ECO:0000313" key="1">
    <source>
        <dbReference type="EMBL" id="PHK92918.1"/>
    </source>
</evidence>
<dbReference type="OrthoDB" id="8146758at2"/>
<proteinExistence type="predicted"/>
<gene>
    <name evidence="1" type="ORF">CR162_21345</name>
</gene>
<dbReference type="PANTHER" id="PTHR35861:SF1">
    <property type="entry name" value="PHAGE TAIL SHEATH PROTEIN"/>
    <property type="match status" value="1"/>
</dbReference>
<keyword evidence="2" id="KW-1185">Reference proteome</keyword>
<dbReference type="RefSeq" id="WP_099097496.1">
    <property type="nucleotide sequence ID" value="NZ_PDNU01000086.1"/>
</dbReference>
<accession>A0A2C6ZYN0</accession>
<sequence>MPIVQAGSFNTTAIDVPDIYVQVQPPQALLLNGVASHIVGVVGTANWGPVNQPAIIAGMADYDRVFGGLVNRLHDAGTAVAVAIQQGAADFRVVRVTDGTDAAAAVEVDGLGSFTALYTGSHGNNIRVSVSAGSRKDTKRVVVNLTGNSPEVFDNLPSEAPAFAAALQMALMSGQDISRPASNLVRFTPAAEVTATIENATYALTGGTDGGDVDSFDLMGSSGASSGLYVLAGTKVSTAMVADLYDATTYVEQTAWGAANGCYMVMVGQPGETILDAVERKQTAGLDDHNAALLFGDWCYWRDPVNQVIRLVSPQGFLAGKYGNLLPNLSALNQPLVGIVATQRTGGLTGALKPYSTAELAVLFRAGIDVITNPAPRGSVWALRGGFNASTNASINGDNHPRMVNYIAKTLNEGLGLYVGRMITPDLLMEVRATQVSFLEGLVGQGMLVSMDGQRKPYLVICDRSNNPDDRLALNYLQSDAKVRINGIAKRFIANLEAGQTVVTVED</sequence>
<dbReference type="Gene3D" id="3.40.50.11780">
    <property type="match status" value="1"/>
</dbReference>